<protein>
    <submittedName>
        <fullName evidence="1">Uncharacterized protein</fullName>
    </submittedName>
</protein>
<sequence length="213" mass="23468">MRGEALAVGCYEDGLAYGKWALARDRRLALKRGAGYITKGHSHREYPEASREGYCPACGGHQAKATQKTTSLPREKPYNLALIPLKESRYTPIEIVLTRYQSISIKEGLVFSPGKLYSEEIVEFHESAYSKDGLSIKDEVRGAKLMAAVTSLSASSMLPSLALQNSLRHIGLRKFILPKYIKNATLVKSARLHLGLKEGLSHQLLVVLAITEG</sequence>
<evidence type="ECO:0000313" key="1">
    <source>
        <dbReference type="EMBL" id="KAK8958701.1"/>
    </source>
</evidence>
<dbReference type="Proteomes" id="UP001412067">
    <property type="component" value="Unassembled WGS sequence"/>
</dbReference>
<reference evidence="1 2" key="1">
    <citation type="journal article" date="2022" name="Nat. Plants">
        <title>Genomes of leafy and leafless Platanthera orchids illuminate the evolution of mycoheterotrophy.</title>
        <authorList>
            <person name="Li M.H."/>
            <person name="Liu K.W."/>
            <person name="Li Z."/>
            <person name="Lu H.C."/>
            <person name="Ye Q.L."/>
            <person name="Zhang D."/>
            <person name="Wang J.Y."/>
            <person name="Li Y.F."/>
            <person name="Zhong Z.M."/>
            <person name="Liu X."/>
            <person name="Yu X."/>
            <person name="Liu D.K."/>
            <person name="Tu X.D."/>
            <person name="Liu B."/>
            <person name="Hao Y."/>
            <person name="Liao X.Y."/>
            <person name="Jiang Y.T."/>
            <person name="Sun W.H."/>
            <person name="Chen J."/>
            <person name="Chen Y.Q."/>
            <person name="Ai Y."/>
            <person name="Zhai J.W."/>
            <person name="Wu S.S."/>
            <person name="Zhou Z."/>
            <person name="Hsiao Y.Y."/>
            <person name="Wu W.L."/>
            <person name="Chen Y.Y."/>
            <person name="Lin Y.F."/>
            <person name="Hsu J.L."/>
            <person name="Li C.Y."/>
            <person name="Wang Z.W."/>
            <person name="Zhao X."/>
            <person name="Zhong W.Y."/>
            <person name="Ma X.K."/>
            <person name="Ma L."/>
            <person name="Huang J."/>
            <person name="Chen G.Z."/>
            <person name="Huang M.Z."/>
            <person name="Huang L."/>
            <person name="Peng D.H."/>
            <person name="Luo Y.B."/>
            <person name="Zou S.Q."/>
            <person name="Chen S.P."/>
            <person name="Lan S."/>
            <person name="Tsai W.C."/>
            <person name="Van de Peer Y."/>
            <person name="Liu Z.J."/>
        </authorList>
    </citation>
    <scope>NUCLEOTIDE SEQUENCE [LARGE SCALE GENOMIC DNA]</scope>
    <source>
        <strain evidence="1">Lor288</strain>
    </source>
</reference>
<gene>
    <name evidence="1" type="ORF">KSP40_PGU003332</name>
</gene>
<name>A0ABR2M4X7_9ASPA</name>
<keyword evidence="2" id="KW-1185">Reference proteome</keyword>
<comment type="caution">
    <text evidence="1">The sequence shown here is derived from an EMBL/GenBank/DDBJ whole genome shotgun (WGS) entry which is preliminary data.</text>
</comment>
<evidence type="ECO:0000313" key="2">
    <source>
        <dbReference type="Proteomes" id="UP001412067"/>
    </source>
</evidence>
<accession>A0ABR2M4X7</accession>
<proteinExistence type="predicted"/>
<dbReference type="EMBL" id="JBBWWR010000012">
    <property type="protein sequence ID" value="KAK8958701.1"/>
    <property type="molecule type" value="Genomic_DNA"/>
</dbReference>
<organism evidence="1 2">
    <name type="scientific">Platanthera guangdongensis</name>
    <dbReference type="NCBI Taxonomy" id="2320717"/>
    <lineage>
        <taxon>Eukaryota</taxon>
        <taxon>Viridiplantae</taxon>
        <taxon>Streptophyta</taxon>
        <taxon>Embryophyta</taxon>
        <taxon>Tracheophyta</taxon>
        <taxon>Spermatophyta</taxon>
        <taxon>Magnoliopsida</taxon>
        <taxon>Liliopsida</taxon>
        <taxon>Asparagales</taxon>
        <taxon>Orchidaceae</taxon>
        <taxon>Orchidoideae</taxon>
        <taxon>Orchideae</taxon>
        <taxon>Orchidinae</taxon>
        <taxon>Platanthera</taxon>
    </lineage>
</organism>